<keyword evidence="2" id="KW-1185">Reference proteome</keyword>
<evidence type="ECO:0000313" key="2">
    <source>
        <dbReference type="Proteomes" id="UP001604277"/>
    </source>
</evidence>
<reference evidence="2" key="1">
    <citation type="submission" date="2024-07" db="EMBL/GenBank/DDBJ databases">
        <title>Two chromosome-level genome assemblies of Korean endemic species Abeliophyllum distichum and Forsythia ovata (Oleaceae).</title>
        <authorList>
            <person name="Jang H."/>
        </authorList>
    </citation>
    <scope>NUCLEOTIDE SEQUENCE [LARGE SCALE GENOMIC DNA]</scope>
</reference>
<dbReference type="Proteomes" id="UP001604277">
    <property type="component" value="Unassembled WGS sequence"/>
</dbReference>
<dbReference type="AlphaFoldDB" id="A0ABD1WIS4"/>
<protein>
    <submittedName>
        <fullName evidence="1">Uncharacterized protein</fullName>
    </submittedName>
</protein>
<organism evidence="1 2">
    <name type="scientific">Forsythia ovata</name>
    <dbReference type="NCBI Taxonomy" id="205694"/>
    <lineage>
        <taxon>Eukaryota</taxon>
        <taxon>Viridiplantae</taxon>
        <taxon>Streptophyta</taxon>
        <taxon>Embryophyta</taxon>
        <taxon>Tracheophyta</taxon>
        <taxon>Spermatophyta</taxon>
        <taxon>Magnoliopsida</taxon>
        <taxon>eudicotyledons</taxon>
        <taxon>Gunneridae</taxon>
        <taxon>Pentapetalae</taxon>
        <taxon>asterids</taxon>
        <taxon>lamiids</taxon>
        <taxon>Lamiales</taxon>
        <taxon>Oleaceae</taxon>
        <taxon>Forsythieae</taxon>
        <taxon>Forsythia</taxon>
    </lineage>
</organism>
<sequence length="174" mass="19883">MQLWSSSEEFPAIFFTFHFNFRPAVKTHKVEVYAFLYQFELVKRGKSANLGIGSGPCVRVRSSGPLGAFILDLSVCNERDMAPSNRIKKRKMVSQLKDCVFEDDVFKDDIIFIRDAVVYATVEPIWNIIPYLLCQSNLLKFQGFERPLGCRIVKEIPQQTNGLVDLDESLINPT</sequence>
<name>A0ABD1WIS4_9LAMI</name>
<accession>A0ABD1WIS4</accession>
<gene>
    <name evidence="1" type="ORF">Fot_11112</name>
</gene>
<evidence type="ECO:0000313" key="1">
    <source>
        <dbReference type="EMBL" id="KAL2549582.1"/>
    </source>
</evidence>
<proteinExistence type="predicted"/>
<dbReference type="EMBL" id="JBFOLJ010000003">
    <property type="protein sequence ID" value="KAL2549582.1"/>
    <property type="molecule type" value="Genomic_DNA"/>
</dbReference>
<comment type="caution">
    <text evidence="1">The sequence shown here is derived from an EMBL/GenBank/DDBJ whole genome shotgun (WGS) entry which is preliminary data.</text>
</comment>